<feature type="transmembrane region" description="Helical" evidence="1">
    <location>
        <begin position="14"/>
        <end position="31"/>
    </location>
</feature>
<keyword evidence="1" id="KW-0472">Membrane</keyword>
<keyword evidence="1" id="KW-0812">Transmembrane</keyword>
<organism evidence="2 3">
    <name type="scientific">Musa troglodytarum</name>
    <name type="common">fe'i banana</name>
    <dbReference type="NCBI Taxonomy" id="320322"/>
    <lineage>
        <taxon>Eukaryota</taxon>
        <taxon>Viridiplantae</taxon>
        <taxon>Streptophyta</taxon>
        <taxon>Embryophyta</taxon>
        <taxon>Tracheophyta</taxon>
        <taxon>Spermatophyta</taxon>
        <taxon>Magnoliopsida</taxon>
        <taxon>Liliopsida</taxon>
        <taxon>Zingiberales</taxon>
        <taxon>Musaceae</taxon>
        <taxon>Musa</taxon>
    </lineage>
</organism>
<protein>
    <submittedName>
        <fullName evidence="2">Uncharacterized protein</fullName>
    </submittedName>
</protein>
<feature type="transmembrane region" description="Helical" evidence="1">
    <location>
        <begin position="43"/>
        <end position="72"/>
    </location>
</feature>
<proteinExistence type="predicted"/>
<evidence type="ECO:0000256" key="1">
    <source>
        <dbReference type="SAM" id="Phobius"/>
    </source>
</evidence>
<sequence length="98" mass="10861">MGSSCIAVYTWKRHLLGFFGWSVPLFSVIWLSSDGLPKPSRVLFYRVVVVVVIAEVAYCSLFSVVSCFLAAFSRKGTHANCCTLEMSLEICSASDLRE</sequence>
<gene>
    <name evidence="2" type="ORF">MUK42_34954</name>
</gene>
<dbReference type="EMBL" id="CP097507">
    <property type="protein sequence ID" value="URE01873.1"/>
    <property type="molecule type" value="Genomic_DNA"/>
</dbReference>
<dbReference type="Proteomes" id="UP001055439">
    <property type="component" value="Chromosome 5"/>
</dbReference>
<name>A0A9E7FVI6_9LILI</name>
<evidence type="ECO:0000313" key="3">
    <source>
        <dbReference type="Proteomes" id="UP001055439"/>
    </source>
</evidence>
<dbReference type="AlphaFoldDB" id="A0A9E7FVI6"/>
<keyword evidence="3" id="KW-1185">Reference proteome</keyword>
<keyword evidence="1" id="KW-1133">Transmembrane helix</keyword>
<reference evidence="2" key="1">
    <citation type="submission" date="2022-05" db="EMBL/GenBank/DDBJ databases">
        <title>The Musa troglodytarum L. genome provides insights into the mechanism of non-climacteric behaviour and enrichment of carotenoids.</title>
        <authorList>
            <person name="Wang J."/>
        </authorList>
    </citation>
    <scope>NUCLEOTIDE SEQUENCE</scope>
    <source>
        <tissue evidence="2">Leaf</tissue>
    </source>
</reference>
<accession>A0A9E7FVI6</accession>
<evidence type="ECO:0000313" key="2">
    <source>
        <dbReference type="EMBL" id="URE01873.1"/>
    </source>
</evidence>